<sequence length="39" mass="4817">MQESSLRKIRYNFKINFVPGMKKDEVRKRLKRKELHPSK</sequence>
<evidence type="ECO:0000313" key="1">
    <source>
        <dbReference type="EMBL" id="EMO03380.1"/>
    </source>
</evidence>
<gene>
    <name evidence="1" type="ORF">LEP1GSC116_0365</name>
</gene>
<dbReference type="AlphaFoldDB" id="M6R717"/>
<accession>M6R717</accession>
<name>M6R717_LEPIR</name>
<protein>
    <submittedName>
        <fullName evidence="1">Uncharacterized protein</fullName>
    </submittedName>
</protein>
<proteinExistence type="predicted"/>
<dbReference type="EMBL" id="AHNZ02000872">
    <property type="protein sequence ID" value="EMO03380.1"/>
    <property type="molecule type" value="Genomic_DNA"/>
</dbReference>
<organism evidence="1 2">
    <name type="scientific">Leptospira interrogans serovar Icterohaemorrhagiae str. Verdun HP</name>
    <dbReference type="NCBI Taxonomy" id="1049910"/>
    <lineage>
        <taxon>Bacteria</taxon>
        <taxon>Pseudomonadati</taxon>
        <taxon>Spirochaetota</taxon>
        <taxon>Spirochaetia</taxon>
        <taxon>Leptospirales</taxon>
        <taxon>Leptospiraceae</taxon>
        <taxon>Leptospira</taxon>
    </lineage>
</organism>
<feature type="non-terminal residue" evidence="1">
    <location>
        <position position="39"/>
    </location>
</feature>
<dbReference type="Proteomes" id="UP000012092">
    <property type="component" value="Unassembled WGS sequence"/>
</dbReference>
<comment type="caution">
    <text evidence="1">The sequence shown here is derived from an EMBL/GenBank/DDBJ whole genome shotgun (WGS) entry which is preliminary data.</text>
</comment>
<evidence type="ECO:0000313" key="2">
    <source>
        <dbReference type="Proteomes" id="UP000012092"/>
    </source>
</evidence>
<reference evidence="1 2" key="1">
    <citation type="submission" date="2013-01" db="EMBL/GenBank/DDBJ databases">
        <authorList>
            <person name="Harkins D.M."/>
            <person name="Durkin A.S."/>
            <person name="Brinkac L.M."/>
            <person name="Haft D.H."/>
            <person name="Selengut J.D."/>
            <person name="Sanka R."/>
            <person name="DePew J."/>
            <person name="Purushe J."/>
            <person name="Picardeau M."/>
            <person name="Werts C."/>
            <person name="Goarant C."/>
            <person name="Vinetz J.M."/>
            <person name="Sutton G.G."/>
            <person name="Nierman W.C."/>
            <person name="Fouts D.E."/>
        </authorList>
    </citation>
    <scope>NUCLEOTIDE SEQUENCE [LARGE SCALE GENOMIC DNA]</scope>
    <source>
        <strain evidence="1 2">Verdun HP</strain>
    </source>
</reference>